<sequence length="57" mass="5673">MSAMDRIPREPLSAAAPPQMPMNSVGVTAAAAAAAAGRSTPTAKVKVSPVRISGLRG</sequence>
<feature type="region of interest" description="Disordered" evidence="1">
    <location>
        <begin position="35"/>
        <end position="57"/>
    </location>
</feature>
<evidence type="ECO:0000256" key="1">
    <source>
        <dbReference type="SAM" id="MobiDB-lite"/>
    </source>
</evidence>
<keyword evidence="3" id="KW-1185">Reference proteome</keyword>
<accession>A0A812TEL1</accession>
<dbReference type="AlphaFoldDB" id="A0A812TEL1"/>
<reference evidence="2" key="1">
    <citation type="submission" date="2021-02" db="EMBL/GenBank/DDBJ databases">
        <authorList>
            <person name="Dougan E. K."/>
            <person name="Rhodes N."/>
            <person name="Thang M."/>
            <person name="Chan C."/>
        </authorList>
    </citation>
    <scope>NUCLEOTIDE SEQUENCE</scope>
</reference>
<dbReference type="EMBL" id="CAJNJA010023970">
    <property type="protein sequence ID" value="CAE7519553.1"/>
    <property type="molecule type" value="Genomic_DNA"/>
</dbReference>
<protein>
    <submittedName>
        <fullName evidence="2">Uncharacterized protein</fullName>
    </submittedName>
</protein>
<proteinExistence type="predicted"/>
<name>A0A812TEL1_9DINO</name>
<dbReference type="Proteomes" id="UP000601435">
    <property type="component" value="Unassembled WGS sequence"/>
</dbReference>
<evidence type="ECO:0000313" key="2">
    <source>
        <dbReference type="EMBL" id="CAE7519553.1"/>
    </source>
</evidence>
<feature type="region of interest" description="Disordered" evidence="1">
    <location>
        <begin position="1"/>
        <end position="22"/>
    </location>
</feature>
<gene>
    <name evidence="2" type="ORF">SNEC2469_LOCUS14855</name>
</gene>
<organism evidence="2 3">
    <name type="scientific">Symbiodinium necroappetens</name>
    <dbReference type="NCBI Taxonomy" id="1628268"/>
    <lineage>
        <taxon>Eukaryota</taxon>
        <taxon>Sar</taxon>
        <taxon>Alveolata</taxon>
        <taxon>Dinophyceae</taxon>
        <taxon>Suessiales</taxon>
        <taxon>Symbiodiniaceae</taxon>
        <taxon>Symbiodinium</taxon>
    </lineage>
</organism>
<comment type="caution">
    <text evidence="2">The sequence shown here is derived from an EMBL/GenBank/DDBJ whole genome shotgun (WGS) entry which is preliminary data.</text>
</comment>
<evidence type="ECO:0000313" key="3">
    <source>
        <dbReference type="Proteomes" id="UP000601435"/>
    </source>
</evidence>